<keyword evidence="1" id="KW-0472">Membrane</keyword>
<feature type="transmembrane region" description="Helical" evidence="1">
    <location>
        <begin position="155"/>
        <end position="178"/>
    </location>
</feature>
<gene>
    <name evidence="2" type="ORF">C7383_104110</name>
</gene>
<comment type="caution">
    <text evidence="2">The sequence shown here is derived from an EMBL/GenBank/DDBJ whole genome shotgun (WGS) entry which is preliminary data.</text>
</comment>
<dbReference type="CDD" id="cd21808">
    <property type="entry name" value="ABC-2_lan_permease_MutG"/>
    <property type="match status" value="1"/>
</dbReference>
<feature type="transmembrane region" description="Helical" evidence="1">
    <location>
        <begin position="51"/>
        <end position="71"/>
    </location>
</feature>
<dbReference type="EMBL" id="QGGY01000004">
    <property type="protein sequence ID" value="PWJ76664.1"/>
    <property type="molecule type" value="Genomic_DNA"/>
</dbReference>
<feature type="transmembrane region" description="Helical" evidence="1">
    <location>
        <begin position="20"/>
        <end position="39"/>
    </location>
</feature>
<evidence type="ECO:0000313" key="3">
    <source>
        <dbReference type="Proteomes" id="UP000245412"/>
    </source>
</evidence>
<proteinExistence type="predicted"/>
<sequence>MIIREFISDFTKIKRTPWILLHLSLPIVITALFLAYYAFAGYRIIPDVRSFFILLQIGYPIFISIAVPVFIHLDKNINGIQNSLGLVESRSCVYLGKLFFMLFFSAISMILYEVCFCIGVNMFLDISITGFSTYASIFCIFLFDSLFIYLLHIPLAFRFGSSISVLLGISGTILAGLFENPIGDKIWPVIPWEWGVQFLKNYLGFSNAPVFPGIISMVIMTLTALAVSILWFSKWEGKVLQE</sequence>
<keyword evidence="1" id="KW-0812">Transmembrane</keyword>
<accession>A0AB73T5T6</accession>
<evidence type="ECO:0000313" key="2">
    <source>
        <dbReference type="EMBL" id="PWJ76664.1"/>
    </source>
</evidence>
<feature type="transmembrane region" description="Helical" evidence="1">
    <location>
        <begin position="118"/>
        <end position="143"/>
    </location>
</feature>
<feature type="transmembrane region" description="Helical" evidence="1">
    <location>
        <begin position="92"/>
        <end position="112"/>
    </location>
</feature>
<feature type="transmembrane region" description="Helical" evidence="1">
    <location>
        <begin position="210"/>
        <end position="232"/>
    </location>
</feature>
<dbReference type="Proteomes" id="UP000245412">
    <property type="component" value="Unassembled WGS sequence"/>
</dbReference>
<dbReference type="RefSeq" id="WP_109625809.1">
    <property type="nucleotide sequence ID" value="NZ_JANKBI010000008.1"/>
</dbReference>
<evidence type="ECO:0000256" key="1">
    <source>
        <dbReference type="SAM" id="Phobius"/>
    </source>
</evidence>
<keyword evidence="3" id="KW-1185">Reference proteome</keyword>
<keyword evidence="1" id="KW-1133">Transmembrane helix</keyword>
<organism evidence="2 3">
    <name type="scientific">Murimonas intestini</name>
    <dbReference type="NCBI Taxonomy" id="1337051"/>
    <lineage>
        <taxon>Bacteria</taxon>
        <taxon>Bacillati</taxon>
        <taxon>Bacillota</taxon>
        <taxon>Clostridia</taxon>
        <taxon>Lachnospirales</taxon>
        <taxon>Lachnospiraceae</taxon>
        <taxon>Murimonas</taxon>
    </lineage>
</organism>
<dbReference type="NCBIfam" id="TIGR03733">
    <property type="entry name" value="lanti_perm_MutG"/>
    <property type="match status" value="1"/>
</dbReference>
<dbReference type="AlphaFoldDB" id="A0AB73T5T6"/>
<name>A0AB73T5T6_9FIRM</name>
<reference evidence="2 3" key="1">
    <citation type="submission" date="2018-05" db="EMBL/GenBank/DDBJ databases">
        <authorList>
            <person name="Goeker M."/>
            <person name="Huntemann M."/>
            <person name="Clum A."/>
            <person name="Pillay M."/>
            <person name="Palaniappan K."/>
            <person name="Varghese N."/>
            <person name="Mikhailova N."/>
            <person name="Stamatis D."/>
            <person name="Reddy T."/>
            <person name="Daum C."/>
            <person name="Shapiro N."/>
            <person name="Ivanova N."/>
            <person name="Kyrpides N."/>
            <person name="Woyke T."/>
        </authorList>
    </citation>
    <scope>NUCLEOTIDE SEQUENCE [LARGE SCALE GENOMIC DNA]</scope>
    <source>
        <strain evidence="2 3">DSM 26524</strain>
    </source>
</reference>
<dbReference type="InterPro" id="IPR022294">
    <property type="entry name" value="ABC-transptr_permeasesu"/>
</dbReference>
<protein>
    <submittedName>
        <fullName evidence="2">ABC-2 type transport system permease protein</fullName>
    </submittedName>
</protein>